<evidence type="ECO:0000259" key="1">
    <source>
        <dbReference type="PROSITE" id="PS51819"/>
    </source>
</evidence>
<evidence type="ECO:0000313" key="3">
    <source>
        <dbReference type="Proteomes" id="UP000293342"/>
    </source>
</evidence>
<organism evidence="2 3">
    <name type="scientific">Kribbella capetownensis</name>
    <dbReference type="NCBI Taxonomy" id="1572659"/>
    <lineage>
        <taxon>Bacteria</taxon>
        <taxon>Bacillati</taxon>
        <taxon>Actinomycetota</taxon>
        <taxon>Actinomycetes</taxon>
        <taxon>Propionibacteriales</taxon>
        <taxon>Kribbellaceae</taxon>
        <taxon>Kribbella</taxon>
    </lineage>
</organism>
<dbReference type="Proteomes" id="UP000293342">
    <property type="component" value="Unassembled WGS sequence"/>
</dbReference>
<dbReference type="RefSeq" id="WP_131518667.1">
    <property type="nucleotide sequence ID" value="NZ_SJKD01000012.1"/>
</dbReference>
<dbReference type="PROSITE" id="PS51819">
    <property type="entry name" value="VOC"/>
    <property type="match status" value="1"/>
</dbReference>
<dbReference type="InterPro" id="IPR004360">
    <property type="entry name" value="Glyas_Fos-R_dOase_dom"/>
</dbReference>
<dbReference type="InterPro" id="IPR029068">
    <property type="entry name" value="Glyas_Bleomycin-R_OHBP_Dase"/>
</dbReference>
<dbReference type="OrthoDB" id="485032at2"/>
<gene>
    <name evidence="2" type="ORF">E0H75_38530</name>
</gene>
<dbReference type="Gene3D" id="3.10.180.10">
    <property type="entry name" value="2,3-Dihydroxybiphenyl 1,2-Dioxygenase, domain 1"/>
    <property type="match status" value="1"/>
</dbReference>
<dbReference type="EMBL" id="SJKD01000012">
    <property type="protein sequence ID" value="TCC42909.1"/>
    <property type="molecule type" value="Genomic_DNA"/>
</dbReference>
<proteinExistence type="predicted"/>
<feature type="domain" description="VOC" evidence="1">
    <location>
        <begin position="13"/>
        <end position="126"/>
    </location>
</feature>
<dbReference type="InterPro" id="IPR037523">
    <property type="entry name" value="VOC_core"/>
</dbReference>
<dbReference type="AlphaFoldDB" id="A0A4R0J9N2"/>
<name>A0A4R0J9N2_9ACTN</name>
<protein>
    <submittedName>
        <fullName evidence="2">VOC family protein</fullName>
    </submittedName>
</protein>
<evidence type="ECO:0000313" key="2">
    <source>
        <dbReference type="EMBL" id="TCC42909.1"/>
    </source>
</evidence>
<dbReference type="Pfam" id="PF00903">
    <property type="entry name" value="Glyoxalase"/>
    <property type="match status" value="1"/>
</dbReference>
<keyword evidence="3" id="KW-1185">Reference proteome</keyword>
<sequence length="127" mass="13499">MVDSPGGSPIHNRIGAVFVHVTDMQRAIDWYGALLGVPRQETSHEGLIYDVPMDGPTGLTLDGHAYARGTFRPGGPLLMLHADDIQAAHSFAAEHATEVGAVEDIGSISVFHLADPDGNKLIVYAVN</sequence>
<comment type="caution">
    <text evidence="2">The sequence shown here is derived from an EMBL/GenBank/DDBJ whole genome shotgun (WGS) entry which is preliminary data.</text>
</comment>
<accession>A0A4R0J9N2</accession>
<reference evidence="2 3" key="1">
    <citation type="submission" date="2019-02" db="EMBL/GenBank/DDBJ databases">
        <title>Kribbella capetownensis sp. nov. and Kribbella speibonae sp. nov., isolated from soil.</title>
        <authorList>
            <person name="Curtis S.M."/>
            <person name="Norton I."/>
            <person name="Everest G.J."/>
            <person name="Meyers P.R."/>
        </authorList>
    </citation>
    <scope>NUCLEOTIDE SEQUENCE [LARGE SCALE GENOMIC DNA]</scope>
    <source>
        <strain evidence="2 3">YM53</strain>
    </source>
</reference>
<dbReference type="SUPFAM" id="SSF54593">
    <property type="entry name" value="Glyoxalase/Bleomycin resistance protein/Dihydroxybiphenyl dioxygenase"/>
    <property type="match status" value="1"/>
</dbReference>